<keyword evidence="4" id="KW-1185">Reference proteome</keyword>
<evidence type="ECO:0000313" key="4">
    <source>
        <dbReference type="Proteomes" id="UP000578686"/>
    </source>
</evidence>
<name>A0A7X6CZ80_9ACTN</name>
<dbReference type="AlphaFoldDB" id="A0A7X6CZ80"/>
<comment type="caution">
    <text evidence="3">The sequence shown here is derived from an EMBL/GenBank/DDBJ whole genome shotgun (WGS) entry which is preliminary data.</text>
</comment>
<reference evidence="3 4" key="1">
    <citation type="submission" date="2020-03" db="EMBL/GenBank/DDBJ databases">
        <title>Draft genome of Streptomyces sp. ventii, isolated from the Axial Seamount in the Pacific Ocean, and resequencing of the two type strains Streptomyces lonarensis strain NCL 716 and Streptomyces bohaiensis strain 11A07.</title>
        <authorList>
            <person name="Loughran R.M."/>
            <person name="Pfannmuller K.M."/>
            <person name="Wasson B.J."/>
            <person name="Deadmond M.C."/>
            <person name="Paddock B.E."/>
            <person name="Koyack M.J."/>
            <person name="Gallegos D.A."/>
            <person name="Mitchell E.A."/>
            <person name="Ushijima B."/>
            <person name="Saw J.H."/>
            <person name="Mcphail K.L."/>
            <person name="Videau P."/>
        </authorList>
    </citation>
    <scope>NUCLEOTIDE SEQUENCE [LARGE SCALE GENOMIC DNA]</scope>
    <source>
        <strain evidence="3 4">NCL716</strain>
    </source>
</reference>
<dbReference type="Proteomes" id="UP000578686">
    <property type="component" value="Unassembled WGS sequence"/>
</dbReference>
<feature type="compositionally biased region" description="Basic and acidic residues" evidence="1">
    <location>
        <begin position="88"/>
        <end position="97"/>
    </location>
</feature>
<organism evidence="3 4">
    <name type="scientific">Streptomyces lonarensis</name>
    <dbReference type="NCBI Taxonomy" id="700599"/>
    <lineage>
        <taxon>Bacteria</taxon>
        <taxon>Bacillati</taxon>
        <taxon>Actinomycetota</taxon>
        <taxon>Actinomycetes</taxon>
        <taxon>Kitasatosporales</taxon>
        <taxon>Streptomycetaceae</taxon>
        <taxon>Streptomyces</taxon>
    </lineage>
</organism>
<dbReference type="InterPro" id="IPR010693">
    <property type="entry name" value="Divergent_4Fe-4S_mono-cluster"/>
</dbReference>
<accession>A0A7X6CZ80</accession>
<sequence>MSATESGGTAPAAAAPDPVPGVRTYRGAEITVSFEAALCRHAAECVGGLPQVFDPGRRPWITPDAADADRVADIVGRCPSGALRYRLTDGEVDDTPKPRGPAASAVDRPGAAEAD</sequence>
<dbReference type="EMBL" id="JAAVJD010000030">
    <property type="protein sequence ID" value="NJQ05253.1"/>
    <property type="molecule type" value="Genomic_DNA"/>
</dbReference>
<protein>
    <recommendedName>
        <fullName evidence="2">Divergent 4Fe-4S mono-cluster domain-containing protein</fullName>
    </recommendedName>
</protein>
<evidence type="ECO:0000313" key="3">
    <source>
        <dbReference type="EMBL" id="NJQ05253.1"/>
    </source>
</evidence>
<evidence type="ECO:0000259" key="2">
    <source>
        <dbReference type="Pfam" id="PF06902"/>
    </source>
</evidence>
<proteinExistence type="predicted"/>
<feature type="region of interest" description="Disordered" evidence="1">
    <location>
        <begin position="1"/>
        <end position="22"/>
    </location>
</feature>
<feature type="domain" description="Divergent 4Fe-4S mono-cluster" evidence="2">
    <location>
        <begin position="25"/>
        <end position="86"/>
    </location>
</feature>
<evidence type="ECO:0000256" key="1">
    <source>
        <dbReference type="SAM" id="MobiDB-lite"/>
    </source>
</evidence>
<dbReference type="RefSeq" id="WP_167968542.1">
    <property type="nucleotide sequence ID" value="NZ_BHZG01000311.1"/>
</dbReference>
<gene>
    <name evidence="3" type="ORF">HCN56_06600</name>
</gene>
<feature type="region of interest" description="Disordered" evidence="1">
    <location>
        <begin position="88"/>
        <end position="115"/>
    </location>
</feature>
<dbReference type="Pfam" id="PF06902">
    <property type="entry name" value="Fer4_19"/>
    <property type="match status" value="1"/>
</dbReference>